<feature type="domain" description="Amidohydrolase 3" evidence="1">
    <location>
        <begin position="46"/>
        <end position="536"/>
    </location>
</feature>
<evidence type="ECO:0000313" key="3">
    <source>
        <dbReference type="Proteomes" id="UP001299409"/>
    </source>
</evidence>
<dbReference type="PANTHER" id="PTHR22642:SF2">
    <property type="entry name" value="PROTEIN LONG AFTER FAR-RED 3"/>
    <property type="match status" value="1"/>
</dbReference>
<dbReference type="RefSeq" id="WP_226924197.1">
    <property type="nucleotide sequence ID" value="NZ_JAJBMB010000006.1"/>
</dbReference>
<dbReference type="EMBL" id="JAJBMB010000006">
    <property type="protein sequence ID" value="MCB5446145.1"/>
    <property type="molecule type" value="Genomic_DNA"/>
</dbReference>
<dbReference type="Proteomes" id="UP001299409">
    <property type="component" value="Unassembled WGS sequence"/>
</dbReference>
<sequence length="544" mass="61334">MRKIYTNGNIYTVTNGNAEAFVEEEGKFIYVGNSEGALSYKQEDSEIIDLQNKFVTAGFNDSHMHVVEFGDYLEIMHMGDFTGSLKELKDGIRKFINEKDFKENEWARGRGWNNDYFTDENRFPNRYDLDEVSTTCPICIIRACGHICVVNSKGLELLGITKDSPQVEGGVFDVDENGEPLGIFRENALELVYSKALTPDKESFKKMIHEACRALNSYGVTSAQTDDFVAFPQVDYEVLIAAYQELEKKGKLTVKINQQAQLVNIEDLKGFIGKGYKTGVGNDYFKIGPLKLIGDGSLGARTAYMTQPYNDDDSTCGIPIYTQEQLDEMVEYAHKNGMHVVIHCIGDKIMYMVVEAMEKALKKYPKEDHRHGIVHCQITTKELLDKFKELKLHAYIQSIFLDYDINIVEDRIGKERAKYTYNFKTLMDSGVITSNGSDCPVELPNVMNGVQCAVTRKTLDGKGPFLSEQALSVEEAIKSYTIMGAYGSFEEKTKGSIEVGKVCDFVVLGQNPFEVEKDKLKDIEILATYLDGKCVFDIFNIEIN</sequence>
<dbReference type="InterPro" id="IPR033932">
    <property type="entry name" value="YtcJ-like"/>
</dbReference>
<comment type="caution">
    <text evidence="2">The sequence shown here is derived from an EMBL/GenBank/DDBJ whole genome shotgun (WGS) entry which is preliminary data.</text>
</comment>
<organism evidence="2 3">
    <name type="scientific">Intestinibacter bartlettii</name>
    <dbReference type="NCBI Taxonomy" id="261299"/>
    <lineage>
        <taxon>Bacteria</taxon>
        <taxon>Bacillati</taxon>
        <taxon>Bacillota</taxon>
        <taxon>Clostridia</taxon>
        <taxon>Peptostreptococcales</taxon>
        <taxon>Peptostreptococcaceae</taxon>
        <taxon>Intestinibacter</taxon>
    </lineage>
</organism>
<dbReference type="Pfam" id="PF07969">
    <property type="entry name" value="Amidohydro_3"/>
    <property type="match status" value="1"/>
</dbReference>
<proteinExistence type="predicted"/>
<protein>
    <submittedName>
        <fullName evidence="2">Amidohydrolase</fullName>
    </submittedName>
</protein>
<dbReference type="InterPro" id="IPR011059">
    <property type="entry name" value="Metal-dep_hydrolase_composite"/>
</dbReference>
<dbReference type="Gene3D" id="3.20.20.140">
    <property type="entry name" value="Metal-dependent hydrolases"/>
    <property type="match status" value="1"/>
</dbReference>
<reference evidence="2 3" key="1">
    <citation type="submission" date="2021-10" db="EMBL/GenBank/DDBJ databases">
        <title>Collection of gut derived symbiotic bacterial strains cultured from healthy donors.</title>
        <authorList>
            <person name="Lin H."/>
            <person name="Littmann E."/>
            <person name="Claire K."/>
            <person name="Pamer E."/>
        </authorList>
    </citation>
    <scope>NUCLEOTIDE SEQUENCE [LARGE SCALE GENOMIC DNA]</scope>
    <source>
        <strain evidence="2 3">MSK.17.68</strain>
    </source>
</reference>
<keyword evidence="3" id="KW-1185">Reference proteome</keyword>
<dbReference type="SUPFAM" id="SSF51556">
    <property type="entry name" value="Metallo-dependent hydrolases"/>
    <property type="match status" value="1"/>
</dbReference>
<accession>A0ABS8CY28</accession>
<dbReference type="CDD" id="cd01300">
    <property type="entry name" value="YtcJ_like"/>
    <property type="match status" value="1"/>
</dbReference>
<gene>
    <name evidence="2" type="ORF">LIP50_08030</name>
</gene>
<dbReference type="Gene3D" id="3.10.310.70">
    <property type="match status" value="1"/>
</dbReference>
<evidence type="ECO:0000313" key="2">
    <source>
        <dbReference type="EMBL" id="MCB5446145.1"/>
    </source>
</evidence>
<evidence type="ECO:0000259" key="1">
    <source>
        <dbReference type="Pfam" id="PF07969"/>
    </source>
</evidence>
<dbReference type="PANTHER" id="PTHR22642">
    <property type="entry name" value="IMIDAZOLONEPROPIONASE"/>
    <property type="match status" value="1"/>
</dbReference>
<dbReference type="Gene3D" id="2.30.40.10">
    <property type="entry name" value="Urease, subunit C, domain 1"/>
    <property type="match status" value="1"/>
</dbReference>
<name>A0ABS8CY28_9FIRM</name>
<dbReference type="InterPro" id="IPR013108">
    <property type="entry name" value="Amidohydro_3"/>
</dbReference>
<dbReference type="SUPFAM" id="SSF51338">
    <property type="entry name" value="Composite domain of metallo-dependent hydrolases"/>
    <property type="match status" value="1"/>
</dbReference>
<dbReference type="InterPro" id="IPR032466">
    <property type="entry name" value="Metal_Hydrolase"/>
</dbReference>